<keyword evidence="1" id="KW-0520">NAD</keyword>
<dbReference type="Proteomes" id="UP001501175">
    <property type="component" value="Unassembled WGS sequence"/>
</dbReference>
<name>A0ABP8NEY2_9BACT</name>
<organism evidence="3 4">
    <name type="scientific">Nibrella saemangeumensis</name>
    <dbReference type="NCBI Taxonomy" id="1084526"/>
    <lineage>
        <taxon>Bacteria</taxon>
        <taxon>Pseudomonadati</taxon>
        <taxon>Bacteroidota</taxon>
        <taxon>Cytophagia</taxon>
        <taxon>Cytophagales</taxon>
        <taxon>Spirosomataceae</taxon>
        <taxon>Nibrella</taxon>
    </lineage>
</organism>
<evidence type="ECO:0000313" key="3">
    <source>
        <dbReference type="EMBL" id="GAA4465854.1"/>
    </source>
</evidence>
<dbReference type="InterPro" id="IPR001509">
    <property type="entry name" value="Epimerase_deHydtase"/>
</dbReference>
<evidence type="ECO:0000313" key="4">
    <source>
        <dbReference type="Proteomes" id="UP001501175"/>
    </source>
</evidence>
<dbReference type="SUPFAM" id="SSF51735">
    <property type="entry name" value="NAD(P)-binding Rossmann-fold domains"/>
    <property type="match status" value="1"/>
</dbReference>
<dbReference type="PRINTS" id="PR01713">
    <property type="entry name" value="NUCEPIMERASE"/>
</dbReference>
<gene>
    <name evidence="3" type="ORF">GCM10023189_47100</name>
</gene>
<dbReference type="InterPro" id="IPR036291">
    <property type="entry name" value="NAD(P)-bd_dom_sf"/>
</dbReference>
<dbReference type="Gene3D" id="3.90.25.10">
    <property type="entry name" value="UDP-galactose 4-epimerase, domain 1"/>
    <property type="match status" value="1"/>
</dbReference>
<evidence type="ECO:0000256" key="1">
    <source>
        <dbReference type="ARBA" id="ARBA00023027"/>
    </source>
</evidence>
<comment type="caution">
    <text evidence="3">The sequence shown here is derived from an EMBL/GenBank/DDBJ whole genome shotgun (WGS) entry which is preliminary data.</text>
</comment>
<protein>
    <submittedName>
        <fullName evidence="3">GDP-mannose 4,6-dehydratase</fullName>
    </submittedName>
</protein>
<feature type="domain" description="NAD-dependent epimerase/dehydratase" evidence="2">
    <location>
        <begin position="3"/>
        <end position="244"/>
    </location>
</feature>
<evidence type="ECO:0000259" key="2">
    <source>
        <dbReference type="Pfam" id="PF01370"/>
    </source>
</evidence>
<dbReference type="EMBL" id="BAABHD010000080">
    <property type="protein sequence ID" value="GAA4465854.1"/>
    <property type="molecule type" value="Genomic_DNA"/>
</dbReference>
<dbReference type="PANTHER" id="PTHR43574">
    <property type="entry name" value="EPIMERASE-RELATED"/>
    <property type="match status" value="1"/>
</dbReference>
<proteinExistence type="predicted"/>
<accession>A0ABP8NEY2</accession>
<sequence>MKILLTGGAGFIGSHLTKELLEQGHAVICLDNLDTYYDPKIKRQNIRQFSADPNYLFIEGDIRDRTLLDALFRLYGCDTVVHLAARAGVRPSVENPALYFDVNVNGTLSILEAMRQAGVRRMVMASSSSVYGDAERVPFTESDACDRPLSPYAASKRSAELLAHTYHHLYGFDISCLRFFTVYGPGQRPEMAISQFTERVLNGLPITLFGDGTTARDYTYIDDITHGILKAIDHLNGYAVLNIGGSDPISLRDLVSLIEKATGETALIDWQPMQPGDVERTYADVSLARKQIGYMPSVRIDEGILKFVNWYKLKHELVTA</sequence>
<dbReference type="RefSeq" id="WP_345247663.1">
    <property type="nucleotide sequence ID" value="NZ_BAABHD010000080.1"/>
</dbReference>
<dbReference type="Gene3D" id="3.40.50.720">
    <property type="entry name" value="NAD(P)-binding Rossmann-like Domain"/>
    <property type="match status" value="1"/>
</dbReference>
<keyword evidence="4" id="KW-1185">Reference proteome</keyword>
<reference evidence="4" key="1">
    <citation type="journal article" date="2019" name="Int. J. Syst. Evol. Microbiol.">
        <title>The Global Catalogue of Microorganisms (GCM) 10K type strain sequencing project: providing services to taxonomists for standard genome sequencing and annotation.</title>
        <authorList>
            <consortium name="The Broad Institute Genomics Platform"/>
            <consortium name="The Broad Institute Genome Sequencing Center for Infectious Disease"/>
            <person name="Wu L."/>
            <person name="Ma J."/>
        </authorList>
    </citation>
    <scope>NUCLEOTIDE SEQUENCE [LARGE SCALE GENOMIC DNA]</scope>
    <source>
        <strain evidence="4">JCM 17927</strain>
    </source>
</reference>
<dbReference type="Pfam" id="PF01370">
    <property type="entry name" value="Epimerase"/>
    <property type="match status" value="1"/>
</dbReference>